<protein>
    <submittedName>
        <fullName evidence="1">Uncharacterized protein</fullName>
    </submittedName>
</protein>
<organism evidence="1 2">
    <name type="scientific">Vaccinium darrowii</name>
    <dbReference type="NCBI Taxonomy" id="229202"/>
    <lineage>
        <taxon>Eukaryota</taxon>
        <taxon>Viridiplantae</taxon>
        <taxon>Streptophyta</taxon>
        <taxon>Embryophyta</taxon>
        <taxon>Tracheophyta</taxon>
        <taxon>Spermatophyta</taxon>
        <taxon>Magnoliopsida</taxon>
        <taxon>eudicotyledons</taxon>
        <taxon>Gunneridae</taxon>
        <taxon>Pentapetalae</taxon>
        <taxon>asterids</taxon>
        <taxon>Ericales</taxon>
        <taxon>Ericaceae</taxon>
        <taxon>Vaccinioideae</taxon>
        <taxon>Vaccinieae</taxon>
        <taxon>Vaccinium</taxon>
    </lineage>
</organism>
<dbReference type="EMBL" id="CM037159">
    <property type="protein sequence ID" value="KAH7866406.1"/>
    <property type="molecule type" value="Genomic_DNA"/>
</dbReference>
<name>A0ACB7ZL91_9ERIC</name>
<proteinExistence type="predicted"/>
<accession>A0ACB7ZL91</accession>
<comment type="caution">
    <text evidence="1">The sequence shown here is derived from an EMBL/GenBank/DDBJ whole genome shotgun (WGS) entry which is preliminary data.</text>
</comment>
<evidence type="ECO:0000313" key="1">
    <source>
        <dbReference type="EMBL" id="KAH7866406.1"/>
    </source>
</evidence>
<keyword evidence="2" id="KW-1185">Reference proteome</keyword>
<sequence>MPGTHHLLQSKPASPAPLAKHQNRGMVSDSDLADRLRQLLRTSDLRTTTATAVRRILEEEYGVDLSGRKAFIRRQIELFIDERAAENDGVYDVAEPVVAEEGAENVTNDKIGCEEDGGVREQVGEWGGKRRRKGRSDKVANAVKKKDRGFMKSMWSFSTA</sequence>
<gene>
    <name evidence="1" type="ORF">Vadar_020002</name>
</gene>
<evidence type="ECO:0000313" key="2">
    <source>
        <dbReference type="Proteomes" id="UP000828048"/>
    </source>
</evidence>
<dbReference type="Proteomes" id="UP000828048">
    <property type="component" value="Chromosome 9"/>
</dbReference>
<reference evidence="1 2" key="1">
    <citation type="journal article" date="2021" name="Hortic Res">
        <title>High-quality reference genome and annotation aids understanding of berry development for evergreen blueberry (Vaccinium darrowii).</title>
        <authorList>
            <person name="Yu J."/>
            <person name="Hulse-Kemp A.M."/>
            <person name="Babiker E."/>
            <person name="Staton M."/>
        </authorList>
    </citation>
    <scope>NUCLEOTIDE SEQUENCE [LARGE SCALE GENOMIC DNA]</scope>
    <source>
        <strain evidence="2">cv. NJ 8807/NJ 8810</strain>
        <tissue evidence="1">Young leaf</tissue>
    </source>
</reference>